<evidence type="ECO:0000313" key="2">
    <source>
        <dbReference type="Proteomes" id="UP001164705"/>
    </source>
</evidence>
<dbReference type="InterPro" id="IPR058238">
    <property type="entry name" value="Lant_leader_dom"/>
</dbReference>
<protein>
    <submittedName>
        <fullName evidence="1">Class I lanthipeptide</fullName>
    </submittedName>
</protein>
<evidence type="ECO:0000313" key="1">
    <source>
        <dbReference type="EMBL" id="WAC01045.1"/>
    </source>
</evidence>
<accession>A0A9E8MU82</accession>
<dbReference type="AlphaFoldDB" id="A0A9E8MU82"/>
<dbReference type="RefSeq" id="WP_267675594.1">
    <property type="nucleotide sequence ID" value="NZ_CP113088.1"/>
</dbReference>
<reference evidence="1" key="1">
    <citation type="submission" date="2022-11" db="EMBL/GenBank/DDBJ databases">
        <title>Lacinutrix neustonica HL-RS19T sp. nov., isolated from the surface microlayer sample of brackish Lake Shihwa.</title>
        <authorList>
            <person name="Choi J.Y."/>
            <person name="Hwang C.Y."/>
        </authorList>
    </citation>
    <scope>NUCLEOTIDE SEQUENCE</scope>
    <source>
        <strain evidence="1">HL-RS19</strain>
    </source>
</reference>
<proteinExistence type="predicted"/>
<organism evidence="1 2">
    <name type="scientific">Lacinutrix neustonica</name>
    <dbReference type="NCBI Taxonomy" id="2980107"/>
    <lineage>
        <taxon>Bacteria</taxon>
        <taxon>Pseudomonadati</taxon>
        <taxon>Bacteroidota</taxon>
        <taxon>Flavobacteriia</taxon>
        <taxon>Flavobacteriales</taxon>
        <taxon>Flavobacteriaceae</taxon>
        <taxon>Lacinutrix</taxon>
    </lineage>
</organism>
<dbReference type="EMBL" id="CP113088">
    <property type="protein sequence ID" value="WAC01045.1"/>
    <property type="molecule type" value="Genomic_DNA"/>
</dbReference>
<dbReference type="NCBIfam" id="NF038153">
    <property type="entry name" value="lant_leader_L1a"/>
    <property type="match status" value="1"/>
</dbReference>
<name>A0A9E8MU82_9FLAO</name>
<gene>
    <name evidence="1" type="ORF">N7U66_12755</name>
</gene>
<dbReference type="Proteomes" id="UP001164705">
    <property type="component" value="Chromosome"/>
</dbReference>
<sequence length="58" mass="6315">MKTQNTKLDFSKNSILELNDQQLTGVAGGGESVGITISFHEIDGWIIPIPVISFILDL</sequence>
<dbReference type="KEGG" id="lnu:N7U66_12755"/>
<keyword evidence="2" id="KW-1185">Reference proteome</keyword>